<feature type="compositionally biased region" description="Low complexity" evidence="1">
    <location>
        <begin position="208"/>
        <end position="226"/>
    </location>
</feature>
<feature type="compositionally biased region" description="Low complexity" evidence="1">
    <location>
        <begin position="162"/>
        <end position="201"/>
    </location>
</feature>
<dbReference type="SUPFAM" id="SSF117074">
    <property type="entry name" value="Hypothetical protein PA1324"/>
    <property type="match status" value="1"/>
</dbReference>
<accession>A0A1W1CTH0</accession>
<dbReference type="Gene3D" id="2.60.40.10">
    <property type="entry name" value="Immunoglobulins"/>
    <property type="match status" value="1"/>
</dbReference>
<feature type="region of interest" description="Disordered" evidence="1">
    <location>
        <begin position="155"/>
        <end position="232"/>
    </location>
</feature>
<evidence type="ECO:0000313" key="2">
    <source>
        <dbReference type="EMBL" id="SFV69180.1"/>
    </source>
</evidence>
<dbReference type="InterPro" id="IPR013783">
    <property type="entry name" value="Ig-like_fold"/>
</dbReference>
<protein>
    <submittedName>
        <fullName evidence="2">Uncharacterized protein</fullName>
    </submittedName>
</protein>
<sequence>MNRYIKNLVIVMIGLLVITGCGGSGSSDNSTVDTPTVKKVNISGKVWLDSNRNKSKDANEKGVDGVTVSLYASSLVANITDMEENIYECDSSPIKTTVTKDGGLYAFNNIDTGEELYCIKITKLSDSYISNAEAIKIRQLTKKIDSADIAVYSNLDDPNEMNDSNGSSSSNNSHESNSSNGSSSSNNSHESDSSNGSSGSDNTHESDSSNGSSGSDDSSTSNGSETPSTIKKDNEFYGNWKYIDDGTAQKIDKNFTYPIKRLGTNFIEVDKNGTKQMLLRDGTNKGVVRGRIYTDIKKVRKLDINSNLNRTGYIPILKKSKSAKKYKVTIDDGFHKQTKKVSANGEFVFSGVNTNIEAKVSIIDIEEVIGNDDSNSEEGNITNENNNSVDGSQTDNNETVDTNGSIFNGTIPIHDKDTDIGNFYDSKGKDNYNFKTIQIIEEKQDVDDRYMYESRTYKGKLVFKNTGTDVAYGLNYSITTTDKYVEEVTPNTVMGSVEANQSVEIPFEITYRMLDKIKHRVKLDFVIRDANGKEWLDNAYLDVYQTPVWVNLKTKSSKLKGYFISPEHEVIDIDTSDIKVKIPSRPDSFYYFVVSSPLSIDTETAYALGVDRDAPEFGTFNTTNAYEPNNNEEQATKLKVGDEIKSFIHKSDIDFYTIDFQKNLSFTPPQIPFN</sequence>
<reference evidence="2" key="1">
    <citation type="submission" date="2016-10" db="EMBL/GenBank/DDBJ databases">
        <authorList>
            <person name="de Groot N.N."/>
        </authorList>
    </citation>
    <scope>NUCLEOTIDE SEQUENCE</scope>
</reference>
<feature type="region of interest" description="Disordered" evidence="1">
    <location>
        <begin position="371"/>
        <end position="408"/>
    </location>
</feature>
<organism evidence="2">
    <name type="scientific">hydrothermal vent metagenome</name>
    <dbReference type="NCBI Taxonomy" id="652676"/>
    <lineage>
        <taxon>unclassified sequences</taxon>
        <taxon>metagenomes</taxon>
        <taxon>ecological metagenomes</taxon>
    </lineage>
</organism>
<dbReference type="PROSITE" id="PS51257">
    <property type="entry name" value="PROKAR_LIPOPROTEIN"/>
    <property type="match status" value="1"/>
</dbReference>
<evidence type="ECO:0000256" key="1">
    <source>
        <dbReference type="SAM" id="MobiDB-lite"/>
    </source>
</evidence>
<proteinExistence type="predicted"/>
<feature type="compositionally biased region" description="Polar residues" evidence="1">
    <location>
        <begin position="377"/>
        <end position="408"/>
    </location>
</feature>
<dbReference type="EMBL" id="FPHN01000268">
    <property type="protein sequence ID" value="SFV69180.1"/>
    <property type="molecule type" value="Genomic_DNA"/>
</dbReference>
<name>A0A1W1CTH0_9ZZZZ</name>
<dbReference type="AlphaFoldDB" id="A0A1W1CTH0"/>
<gene>
    <name evidence="2" type="ORF">MNB_SV-14-503</name>
</gene>